<feature type="repeat" description="PPR" evidence="3">
    <location>
        <begin position="208"/>
        <end position="242"/>
    </location>
</feature>
<organism evidence="4 5">
    <name type="scientific">Microthlaspi erraticum</name>
    <dbReference type="NCBI Taxonomy" id="1685480"/>
    <lineage>
        <taxon>Eukaryota</taxon>
        <taxon>Viridiplantae</taxon>
        <taxon>Streptophyta</taxon>
        <taxon>Embryophyta</taxon>
        <taxon>Tracheophyta</taxon>
        <taxon>Spermatophyta</taxon>
        <taxon>Magnoliopsida</taxon>
        <taxon>eudicotyledons</taxon>
        <taxon>Gunneridae</taxon>
        <taxon>Pentapetalae</taxon>
        <taxon>rosids</taxon>
        <taxon>malvids</taxon>
        <taxon>Brassicales</taxon>
        <taxon>Brassicaceae</taxon>
        <taxon>Coluteocarpeae</taxon>
        <taxon>Microthlaspi</taxon>
    </lineage>
</organism>
<comment type="similarity">
    <text evidence="2">Belongs to the PPR family. PCMP-E subfamily.</text>
</comment>
<evidence type="ECO:0000256" key="3">
    <source>
        <dbReference type="PROSITE-ProRule" id="PRU00708"/>
    </source>
</evidence>
<sequence length="555" mass="61285">MIQRSSSSLLSLASIETLLKLCKSEIHLHQIHARIIRKGLEQDQNLISIFLSSSPSSSSSLSYASSVFDRVPHPCTNLWNCFINGYSKRSLFSETVSLLVRMMRAGFARPDEFTFPMVMKACSVNGQAHAGSSVHGLALRIGFGKDVFVATSLIDFYGKCKDSPSARKMFDETPERNAVSWTALIVACVRSGELERAKKLFDVMPERNSGSWNALIDGLVKSGDLANARKLFDEMPERDVISYTSMIDGYGKSGDMRSARELFDEARDVVDVRAWSVLISGYAQNGQANEAVKAFDEMCERNVKADEFVMVSLMSACAQIGSFELCEKVESLLRNRVNEFASSRCYVVPALIEMNVKCGNMERAARLFEEMPRRDLVSYCSMMEGVAIHGCGGEAVRLFERMVSEGVVPDEVAFTVILKVCGQAGLVEDGLRYFELMRGEYSIVASSDHFACVVSLLSRSGRVEEAYELVKSMPVEANVSAWGSVLGGCSVHGNSEIAEVVARRLFEVEPESGGNYVILSNIYAALDRWADVAHVRDKMKENGVKKICGRSSISR</sequence>
<reference evidence="4" key="1">
    <citation type="submission" date="2020-01" db="EMBL/GenBank/DDBJ databases">
        <authorList>
            <person name="Mishra B."/>
        </authorList>
    </citation>
    <scope>NUCLEOTIDE SEQUENCE [LARGE SCALE GENOMIC DNA]</scope>
</reference>
<dbReference type="PANTHER" id="PTHR47926:SF467">
    <property type="entry name" value="REPEAT-CONTAINING PROTEIN, PUTATIVE-RELATED"/>
    <property type="match status" value="1"/>
</dbReference>
<evidence type="ECO:0000256" key="2">
    <source>
        <dbReference type="ARBA" id="ARBA00061659"/>
    </source>
</evidence>
<proteinExistence type="inferred from homology"/>
<evidence type="ECO:0000313" key="5">
    <source>
        <dbReference type="Proteomes" id="UP000467841"/>
    </source>
</evidence>
<accession>A0A6D2KMI5</accession>
<dbReference type="InterPro" id="IPR046960">
    <property type="entry name" value="PPR_At4g14850-like_plant"/>
</dbReference>
<dbReference type="InterPro" id="IPR046848">
    <property type="entry name" value="E_motif"/>
</dbReference>
<dbReference type="FunFam" id="1.25.40.10:FF:001095">
    <property type="entry name" value="Pentatricopeptide repeat-containing protein At2g34400"/>
    <property type="match status" value="1"/>
</dbReference>
<dbReference type="Proteomes" id="UP000467841">
    <property type="component" value="Unassembled WGS sequence"/>
</dbReference>
<gene>
    <name evidence="4" type="ORF">MERR_LOCUS42957</name>
</gene>
<dbReference type="OrthoDB" id="185373at2759"/>
<dbReference type="GO" id="GO:0009451">
    <property type="term" value="P:RNA modification"/>
    <property type="evidence" value="ECO:0007669"/>
    <property type="project" value="InterPro"/>
</dbReference>
<dbReference type="NCBIfam" id="TIGR00756">
    <property type="entry name" value="PPR"/>
    <property type="match status" value="7"/>
</dbReference>
<name>A0A6D2KMI5_9BRAS</name>
<dbReference type="EMBL" id="CACVBM020001607">
    <property type="protein sequence ID" value="CAA7055721.1"/>
    <property type="molecule type" value="Genomic_DNA"/>
</dbReference>
<protein>
    <recommendedName>
        <fullName evidence="6">Pentacotripeptide-repeat region of PRORP domain-containing protein</fullName>
    </recommendedName>
</protein>
<dbReference type="FunFam" id="1.25.40.10:FF:000334">
    <property type="entry name" value="Pentatricopeptide repeat-containing protein"/>
    <property type="match status" value="1"/>
</dbReference>
<dbReference type="AlphaFoldDB" id="A0A6D2KMI5"/>
<evidence type="ECO:0000256" key="1">
    <source>
        <dbReference type="ARBA" id="ARBA00022737"/>
    </source>
</evidence>
<dbReference type="Pfam" id="PF20431">
    <property type="entry name" value="E_motif"/>
    <property type="match status" value="1"/>
</dbReference>
<evidence type="ECO:0000313" key="4">
    <source>
        <dbReference type="EMBL" id="CAA7055721.1"/>
    </source>
</evidence>
<evidence type="ECO:0008006" key="6">
    <source>
        <dbReference type="Google" id="ProtNLM"/>
    </source>
</evidence>
<dbReference type="PANTHER" id="PTHR47926">
    <property type="entry name" value="PENTATRICOPEPTIDE REPEAT-CONTAINING PROTEIN"/>
    <property type="match status" value="1"/>
</dbReference>
<dbReference type="InterPro" id="IPR011990">
    <property type="entry name" value="TPR-like_helical_dom_sf"/>
</dbReference>
<dbReference type="PROSITE" id="PS51375">
    <property type="entry name" value="PPR"/>
    <property type="match status" value="4"/>
</dbReference>
<dbReference type="Pfam" id="PF13041">
    <property type="entry name" value="PPR_2"/>
    <property type="match status" value="2"/>
</dbReference>
<dbReference type="FunFam" id="1.25.40.10:FF:001156">
    <property type="entry name" value="Pentatricopeptide repeat-containing protein At5g61800"/>
    <property type="match status" value="1"/>
</dbReference>
<comment type="caution">
    <text evidence="4">The sequence shown here is derived from an EMBL/GenBank/DDBJ whole genome shotgun (WGS) entry which is preliminary data.</text>
</comment>
<feature type="repeat" description="PPR" evidence="3">
    <location>
        <begin position="375"/>
        <end position="409"/>
    </location>
</feature>
<dbReference type="SUPFAM" id="SSF48452">
    <property type="entry name" value="TPR-like"/>
    <property type="match status" value="1"/>
</dbReference>
<keyword evidence="5" id="KW-1185">Reference proteome</keyword>
<dbReference type="InterPro" id="IPR002885">
    <property type="entry name" value="PPR_rpt"/>
</dbReference>
<feature type="repeat" description="PPR" evidence="3">
    <location>
        <begin position="271"/>
        <end position="305"/>
    </location>
</feature>
<dbReference type="Gene3D" id="1.25.40.10">
    <property type="entry name" value="Tetratricopeptide repeat domain"/>
    <property type="match status" value="4"/>
</dbReference>
<keyword evidence="1" id="KW-0677">Repeat</keyword>
<feature type="repeat" description="PPR" evidence="3">
    <location>
        <begin position="177"/>
        <end position="207"/>
    </location>
</feature>
<dbReference type="Pfam" id="PF01535">
    <property type="entry name" value="PPR"/>
    <property type="match status" value="6"/>
</dbReference>
<dbReference type="GO" id="GO:0003723">
    <property type="term" value="F:RNA binding"/>
    <property type="evidence" value="ECO:0007669"/>
    <property type="project" value="InterPro"/>
</dbReference>